<reference evidence="1" key="1">
    <citation type="submission" date="2021-02" db="EMBL/GenBank/DDBJ databases">
        <authorList>
            <person name="Dougan E. K."/>
            <person name="Rhodes N."/>
            <person name="Thang M."/>
            <person name="Chan C."/>
        </authorList>
    </citation>
    <scope>NUCLEOTIDE SEQUENCE</scope>
</reference>
<proteinExistence type="predicted"/>
<comment type="caution">
    <text evidence="1">The sequence shown here is derived from an EMBL/GenBank/DDBJ whole genome shotgun (WGS) entry which is preliminary data.</text>
</comment>
<dbReference type="AlphaFoldDB" id="A0A812TIP8"/>
<protein>
    <submittedName>
        <fullName evidence="1">Uncharacterized protein</fullName>
    </submittedName>
</protein>
<keyword evidence="2" id="KW-1185">Reference proteome</keyword>
<sequence length="191" mass="21219">MALQPFSAPQGGVQPPVLTNKMLKRLPDFLKTYNQCSKLAGDTQSERIENVLQREYGQLFYASDRHYLSNESSNLSPDQLFSAVKKLQSGQKATDVLEGAFAVAFALMQRSTTVYQLRQKATGSADEVEFGTAQAILLQIAACLSGPRLGRGSWRLDEHRVICIVPWGPRLLAVPLYFGEHSMQVQSRPTM</sequence>
<dbReference type="EMBL" id="CAJNDS010002585">
    <property type="protein sequence ID" value="CAE7534959.1"/>
    <property type="molecule type" value="Genomic_DNA"/>
</dbReference>
<accession>A0A812TIP8</accession>
<evidence type="ECO:0000313" key="1">
    <source>
        <dbReference type="EMBL" id="CAE7534959.1"/>
    </source>
</evidence>
<organism evidence="1 2">
    <name type="scientific">Symbiodinium natans</name>
    <dbReference type="NCBI Taxonomy" id="878477"/>
    <lineage>
        <taxon>Eukaryota</taxon>
        <taxon>Sar</taxon>
        <taxon>Alveolata</taxon>
        <taxon>Dinophyceae</taxon>
        <taxon>Suessiales</taxon>
        <taxon>Symbiodiniaceae</taxon>
        <taxon>Symbiodinium</taxon>
    </lineage>
</organism>
<evidence type="ECO:0000313" key="2">
    <source>
        <dbReference type="Proteomes" id="UP000604046"/>
    </source>
</evidence>
<dbReference type="Proteomes" id="UP000604046">
    <property type="component" value="Unassembled WGS sequence"/>
</dbReference>
<name>A0A812TIP8_9DINO</name>
<gene>
    <name evidence="1" type="ORF">SNAT2548_LOCUS29982</name>
</gene>